<feature type="region of interest" description="Disordered" evidence="1">
    <location>
        <begin position="14"/>
        <end position="40"/>
    </location>
</feature>
<sequence length="147" mass="15887">MTDPPCLSFAGGHRCPSSHRARGLPRRRGRPVGGRPGAGEFSGVPYAGIFEGGGTQLSSARQELRRSAVHAQQVVEAREERDVAILTAQTAEAEVERLTKLVADLHCQHLSAGPSFSWNVAGVILTDFVLNFQDQVPNLPSLLEVYK</sequence>
<feature type="compositionally biased region" description="Basic residues" evidence="1">
    <location>
        <begin position="16"/>
        <end position="30"/>
    </location>
</feature>
<dbReference type="Proteomes" id="UP001454036">
    <property type="component" value="Unassembled WGS sequence"/>
</dbReference>
<accession>A0AAV3PQG5</accession>
<gene>
    <name evidence="2" type="ORF">LIER_11313</name>
</gene>
<evidence type="ECO:0000313" key="2">
    <source>
        <dbReference type="EMBL" id="GAA0152961.1"/>
    </source>
</evidence>
<name>A0AAV3PQG5_LITER</name>
<keyword evidence="3" id="KW-1185">Reference proteome</keyword>
<reference evidence="2 3" key="1">
    <citation type="submission" date="2024-01" db="EMBL/GenBank/DDBJ databases">
        <title>The complete chloroplast genome sequence of Lithospermum erythrorhizon: insights into the phylogenetic relationship among Boraginaceae species and the maternal lineages of purple gromwells.</title>
        <authorList>
            <person name="Okada T."/>
            <person name="Watanabe K."/>
        </authorList>
    </citation>
    <scope>NUCLEOTIDE SEQUENCE [LARGE SCALE GENOMIC DNA]</scope>
</reference>
<evidence type="ECO:0000313" key="3">
    <source>
        <dbReference type="Proteomes" id="UP001454036"/>
    </source>
</evidence>
<proteinExistence type="predicted"/>
<comment type="caution">
    <text evidence="2">The sequence shown here is derived from an EMBL/GenBank/DDBJ whole genome shotgun (WGS) entry which is preliminary data.</text>
</comment>
<dbReference type="AlphaFoldDB" id="A0AAV3PQG5"/>
<organism evidence="2 3">
    <name type="scientific">Lithospermum erythrorhizon</name>
    <name type="common">Purple gromwell</name>
    <name type="synonym">Lithospermum officinale var. erythrorhizon</name>
    <dbReference type="NCBI Taxonomy" id="34254"/>
    <lineage>
        <taxon>Eukaryota</taxon>
        <taxon>Viridiplantae</taxon>
        <taxon>Streptophyta</taxon>
        <taxon>Embryophyta</taxon>
        <taxon>Tracheophyta</taxon>
        <taxon>Spermatophyta</taxon>
        <taxon>Magnoliopsida</taxon>
        <taxon>eudicotyledons</taxon>
        <taxon>Gunneridae</taxon>
        <taxon>Pentapetalae</taxon>
        <taxon>asterids</taxon>
        <taxon>lamiids</taxon>
        <taxon>Boraginales</taxon>
        <taxon>Boraginaceae</taxon>
        <taxon>Boraginoideae</taxon>
        <taxon>Lithospermeae</taxon>
        <taxon>Lithospermum</taxon>
    </lineage>
</organism>
<evidence type="ECO:0000256" key="1">
    <source>
        <dbReference type="SAM" id="MobiDB-lite"/>
    </source>
</evidence>
<dbReference type="EMBL" id="BAABME010002088">
    <property type="protein sequence ID" value="GAA0152961.1"/>
    <property type="molecule type" value="Genomic_DNA"/>
</dbReference>
<protein>
    <submittedName>
        <fullName evidence="2">Uncharacterized protein</fullName>
    </submittedName>
</protein>